<dbReference type="AlphaFoldDB" id="S9UR87"/>
<organism evidence="6 7">
    <name type="scientific">Strigomonas culicis</name>
    <dbReference type="NCBI Taxonomy" id="28005"/>
    <lineage>
        <taxon>Eukaryota</taxon>
        <taxon>Discoba</taxon>
        <taxon>Euglenozoa</taxon>
        <taxon>Kinetoplastea</taxon>
        <taxon>Metakinetoplastina</taxon>
        <taxon>Trypanosomatida</taxon>
        <taxon>Trypanosomatidae</taxon>
        <taxon>Strigomonadinae</taxon>
        <taxon>Strigomonas</taxon>
    </lineage>
</organism>
<keyword evidence="2 6" id="KW-0689">Ribosomal protein</keyword>
<gene>
    <name evidence="6" type="ORF">STCU_03468</name>
</gene>
<evidence type="ECO:0000256" key="1">
    <source>
        <dbReference type="ARBA" id="ARBA00005640"/>
    </source>
</evidence>
<evidence type="ECO:0000256" key="4">
    <source>
        <dbReference type="SAM" id="MobiDB-lite"/>
    </source>
</evidence>
<proteinExistence type="inferred from homology"/>
<evidence type="ECO:0000256" key="2">
    <source>
        <dbReference type="ARBA" id="ARBA00022980"/>
    </source>
</evidence>
<evidence type="ECO:0000256" key="5">
    <source>
        <dbReference type="SAM" id="Phobius"/>
    </source>
</evidence>
<evidence type="ECO:0000256" key="3">
    <source>
        <dbReference type="ARBA" id="ARBA00023274"/>
    </source>
</evidence>
<protein>
    <submittedName>
        <fullName evidence="6">Large subunit ribosomal protein L13e</fullName>
    </submittedName>
</protein>
<evidence type="ECO:0000313" key="7">
    <source>
        <dbReference type="Proteomes" id="UP000015354"/>
    </source>
</evidence>
<dbReference type="Pfam" id="PF01294">
    <property type="entry name" value="Ribosomal_L13e"/>
    <property type="match status" value="1"/>
</dbReference>
<dbReference type="GO" id="GO:0003735">
    <property type="term" value="F:structural constituent of ribosome"/>
    <property type="evidence" value="ECO:0007669"/>
    <property type="project" value="InterPro"/>
</dbReference>
<evidence type="ECO:0000313" key="6">
    <source>
        <dbReference type="EMBL" id="EPY31413.1"/>
    </source>
</evidence>
<dbReference type="PANTHER" id="PTHR11722:SF0">
    <property type="entry name" value="LARGE RIBOSOMAL SUBUNIT PROTEIN EL13"/>
    <property type="match status" value="1"/>
</dbReference>
<name>S9UR87_9TRYP</name>
<comment type="caution">
    <text evidence="6">The sequence shown here is derived from an EMBL/GenBank/DDBJ whole genome shotgun (WGS) entry which is preliminary data.</text>
</comment>
<dbReference type="GO" id="GO:0006412">
    <property type="term" value="P:translation"/>
    <property type="evidence" value="ECO:0007669"/>
    <property type="project" value="InterPro"/>
</dbReference>
<feature type="region of interest" description="Disordered" evidence="4">
    <location>
        <begin position="39"/>
        <end position="71"/>
    </location>
</feature>
<dbReference type="PANTHER" id="PTHR11722">
    <property type="entry name" value="60S RIBOSOMAL PROTEIN L13"/>
    <property type="match status" value="1"/>
</dbReference>
<sequence length="265" mass="29800">MLEHVFTPILFITHMIPLVLLSPPPLSLFFLFTIKTSPPKRKHRKMPKGNNAIPHVHQKKHWNPCSSQKGNVKTFLNQPAQKARRRRLRLVKAKRVFPRPVKALRPQVNCPTVRYNMKKRLGRGFSPSELKAAGLKPRYARTIGISVDLRRRNKSEEGLNANVQRLKTYLSKLVLFPLSRKKVQQGEASEEAIKAATQDRSRFGDAAVGALVYPAAEAPRAVSADEKSKNVYKFLKKNHSAVRFFGARTARAARKAAAAAEKAGK</sequence>
<keyword evidence="5" id="KW-1133">Transmembrane helix</keyword>
<keyword evidence="3" id="KW-0687">Ribonucleoprotein</keyword>
<dbReference type="OrthoDB" id="277928at2759"/>
<dbReference type="GO" id="GO:0003723">
    <property type="term" value="F:RNA binding"/>
    <property type="evidence" value="ECO:0007669"/>
    <property type="project" value="TreeGrafter"/>
</dbReference>
<dbReference type="InterPro" id="IPR001380">
    <property type="entry name" value="Ribosomal_eL13"/>
</dbReference>
<feature type="transmembrane region" description="Helical" evidence="5">
    <location>
        <begin position="6"/>
        <end position="34"/>
    </location>
</feature>
<dbReference type="HAMAP" id="MF_00499">
    <property type="entry name" value="Ribosomal_eL13"/>
    <property type="match status" value="1"/>
</dbReference>
<keyword evidence="5" id="KW-0472">Membrane</keyword>
<reference evidence="6 7" key="1">
    <citation type="journal article" date="2013" name="PLoS ONE">
        <title>Predicting the Proteins of Angomonas deanei, Strigomonas culicis and Their Respective Endosymbionts Reveals New Aspects of the Trypanosomatidae Family.</title>
        <authorList>
            <person name="Motta M.C."/>
            <person name="Martins A.C."/>
            <person name="de Souza S.S."/>
            <person name="Catta-Preta C.M."/>
            <person name="Silva R."/>
            <person name="Klein C.C."/>
            <person name="de Almeida L.G."/>
            <person name="de Lima Cunha O."/>
            <person name="Ciapina L.P."/>
            <person name="Brocchi M."/>
            <person name="Colabardini A.C."/>
            <person name="de Araujo Lima B."/>
            <person name="Machado C.R."/>
            <person name="de Almeida Soares C.M."/>
            <person name="Probst C.M."/>
            <person name="de Menezes C.B."/>
            <person name="Thompson C.E."/>
            <person name="Bartholomeu D.C."/>
            <person name="Gradia D.F."/>
            <person name="Pavoni D.P."/>
            <person name="Grisard E.C."/>
            <person name="Fantinatti-Garboggini F."/>
            <person name="Marchini F.K."/>
            <person name="Rodrigues-Luiz G.F."/>
            <person name="Wagner G."/>
            <person name="Goldman G.H."/>
            <person name="Fietto J.L."/>
            <person name="Elias M.C."/>
            <person name="Goldman M.H."/>
            <person name="Sagot M.F."/>
            <person name="Pereira M."/>
            <person name="Stoco P.H."/>
            <person name="de Mendonca-Neto R.P."/>
            <person name="Teixeira S.M."/>
            <person name="Maciel T.E."/>
            <person name="de Oliveira Mendes T.A."/>
            <person name="Urmenyi T.P."/>
            <person name="de Souza W."/>
            <person name="Schenkman S."/>
            <person name="de Vasconcelos A.T."/>
        </authorList>
    </citation>
    <scope>NUCLEOTIDE SEQUENCE [LARGE SCALE GENOMIC DNA]</scope>
</reference>
<keyword evidence="7" id="KW-1185">Reference proteome</keyword>
<keyword evidence="5" id="KW-0812">Transmembrane</keyword>
<dbReference type="Proteomes" id="UP000015354">
    <property type="component" value="Unassembled WGS sequence"/>
</dbReference>
<dbReference type="EMBL" id="ATMH01003468">
    <property type="protein sequence ID" value="EPY31413.1"/>
    <property type="molecule type" value="Genomic_DNA"/>
</dbReference>
<dbReference type="GO" id="GO:0022625">
    <property type="term" value="C:cytosolic large ribosomal subunit"/>
    <property type="evidence" value="ECO:0007669"/>
    <property type="project" value="TreeGrafter"/>
</dbReference>
<comment type="similarity">
    <text evidence="1">Belongs to the eukaryotic ribosomal protein eL13 family.</text>
</comment>
<accession>S9UR87</accession>